<protein>
    <submittedName>
        <fullName evidence="1">Uncharacterized protein</fullName>
    </submittedName>
</protein>
<evidence type="ECO:0000313" key="1">
    <source>
        <dbReference type="EMBL" id="KRP60982.1"/>
    </source>
</evidence>
<organism evidence="1 2">
    <name type="scientific">Pseudomonas trivialis</name>
    <dbReference type="NCBI Taxonomy" id="200450"/>
    <lineage>
        <taxon>Bacteria</taxon>
        <taxon>Pseudomonadati</taxon>
        <taxon>Pseudomonadota</taxon>
        <taxon>Gammaproteobacteria</taxon>
        <taxon>Pseudomonadales</taxon>
        <taxon>Pseudomonadaceae</taxon>
        <taxon>Pseudomonas</taxon>
    </lineage>
</organism>
<proteinExistence type="predicted"/>
<reference evidence="1 2" key="1">
    <citation type="submission" date="2015-02" db="EMBL/GenBank/DDBJ databases">
        <title>Two Pseudomonas sp. nov. isolated from raw milk.</title>
        <authorList>
            <person name="Wenning M."/>
            <person name="von Neubeck M."/>
            <person name="Huptas C."/>
            <person name="Scherer S."/>
        </authorList>
    </citation>
    <scope>NUCLEOTIDE SEQUENCE [LARGE SCALE GENOMIC DNA]</scope>
    <source>
        <strain evidence="1 2">DSM 14937</strain>
    </source>
</reference>
<dbReference type="PATRIC" id="fig|200450.4.peg.4125"/>
<dbReference type="Proteomes" id="UP000052019">
    <property type="component" value="Unassembled WGS sequence"/>
</dbReference>
<gene>
    <name evidence="1" type="ORF">TU79_10470</name>
</gene>
<comment type="caution">
    <text evidence="1">The sequence shown here is derived from an EMBL/GenBank/DDBJ whole genome shotgun (WGS) entry which is preliminary data.</text>
</comment>
<dbReference type="EMBL" id="JYLK01000005">
    <property type="protein sequence ID" value="KRP60982.1"/>
    <property type="molecule type" value="Genomic_DNA"/>
</dbReference>
<dbReference type="AlphaFoldDB" id="A0A0R2ZJ88"/>
<name>A0A0R2ZJ88_9PSED</name>
<evidence type="ECO:0000313" key="2">
    <source>
        <dbReference type="Proteomes" id="UP000052019"/>
    </source>
</evidence>
<sequence length="70" mass="7933">MFILTFQSKVHARLTAETMKCLDQHFHLQKIFMFFIGQGLSALTLFCSRNEGVGLGFRRLLNPVAQPCSS</sequence>
<accession>A0A0R2ZJ88</accession>